<gene>
    <name evidence="2" type="primary">ORF221232</name>
</gene>
<sequence>NNSYASHNSLKDTLRFPLSPSYVEDLRNTRKGMNDLRSSDSFTQSETIENDDYISTNNNDDESSHLNKSNNPSSNQVISPDKDEEATLKNKVSERSDNR</sequence>
<accession>A0A0B7C2K5</accession>
<dbReference type="AlphaFoldDB" id="A0A0B7C2K5"/>
<evidence type="ECO:0000256" key="1">
    <source>
        <dbReference type="SAM" id="MobiDB-lite"/>
    </source>
</evidence>
<organism evidence="2">
    <name type="scientific">Arion vulgaris</name>
    <dbReference type="NCBI Taxonomy" id="1028688"/>
    <lineage>
        <taxon>Eukaryota</taxon>
        <taxon>Metazoa</taxon>
        <taxon>Spiralia</taxon>
        <taxon>Lophotrochozoa</taxon>
        <taxon>Mollusca</taxon>
        <taxon>Gastropoda</taxon>
        <taxon>Heterobranchia</taxon>
        <taxon>Euthyneura</taxon>
        <taxon>Panpulmonata</taxon>
        <taxon>Eupulmonata</taxon>
        <taxon>Stylommatophora</taxon>
        <taxon>Helicina</taxon>
        <taxon>Arionoidea</taxon>
        <taxon>Arionidae</taxon>
        <taxon>Arion</taxon>
    </lineage>
</organism>
<name>A0A0B7C2K5_9EUPU</name>
<feature type="compositionally biased region" description="Polar residues" evidence="1">
    <location>
        <begin position="66"/>
        <end position="78"/>
    </location>
</feature>
<feature type="compositionally biased region" description="Polar residues" evidence="1">
    <location>
        <begin position="39"/>
        <end position="58"/>
    </location>
</feature>
<feature type="compositionally biased region" description="Basic and acidic residues" evidence="1">
    <location>
        <begin position="24"/>
        <end position="38"/>
    </location>
</feature>
<evidence type="ECO:0000313" key="2">
    <source>
        <dbReference type="EMBL" id="CEK99423.1"/>
    </source>
</evidence>
<proteinExistence type="predicted"/>
<feature type="non-terminal residue" evidence="2">
    <location>
        <position position="1"/>
    </location>
</feature>
<feature type="region of interest" description="Disordered" evidence="1">
    <location>
        <begin position="1"/>
        <end position="99"/>
    </location>
</feature>
<feature type="compositionally biased region" description="Basic and acidic residues" evidence="1">
    <location>
        <begin position="85"/>
        <end position="99"/>
    </location>
</feature>
<feature type="non-terminal residue" evidence="2">
    <location>
        <position position="99"/>
    </location>
</feature>
<dbReference type="EMBL" id="HACG01052552">
    <property type="protein sequence ID" value="CEK99423.1"/>
    <property type="molecule type" value="Transcribed_RNA"/>
</dbReference>
<reference evidence="2" key="1">
    <citation type="submission" date="2014-12" db="EMBL/GenBank/DDBJ databases">
        <title>Insight into the proteome of Arion vulgaris.</title>
        <authorList>
            <person name="Aradska J."/>
            <person name="Bulat T."/>
            <person name="Smidak R."/>
            <person name="Sarate P."/>
            <person name="Gangsoo J."/>
            <person name="Sialana F."/>
            <person name="Bilban M."/>
            <person name="Lubec G."/>
        </authorList>
    </citation>
    <scope>NUCLEOTIDE SEQUENCE</scope>
    <source>
        <tissue evidence="2">Skin</tissue>
    </source>
</reference>
<protein>
    <submittedName>
        <fullName evidence="2">Uncharacterized protein</fullName>
    </submittedName>
</protein>